<dbReference type="Pfam" id="PF00903">
    <property type="entry name" value="Glyoxalase"/>
    <property type="match status" value="1"/>
</dbReference>
<evidence type="ECO:0000313" key="2">
    <source>
        <dbReference type="EMBL" id="OIN57038.1"/>
    </source>
</evidence>
<proteinExistence type="predicted"/>
<accession>A0A1S2VGL9</accession>
<dbReference type="PANTHER" id="PTHR33993:SF5">
    <property type="entry name" value="GLYOXALASE"/>
    <property type="match status" value="1"/>
</dbReference>
<evidence type="ECO:0000313" key="3">
    <source>
        <dbReference type="Proteomes" id="UP000181790"/>
    </source>
</evidence>
<feature type="domain" description="VOC" evidence="1">
    <location>
        <begin position="6"/>
        <end position="120"/>
    </location>
</feature>
<dbReference type="Proteomes" id="UP000181790">
    <property type="component" value="Unassembled WGS sequence"/>
</dbReference>
<evidence type="ECO:0000259" key="1">
    <source>
        <dbReference type="PROSITE" id="PS51819"/>
    </source>
</evidence>
<dbReference type="RefSeq" id="WP_071505381.1">
    <property type="nucleotide sequence ID" value="NZ_MORL01000016.1"/>
</dbReference>
<dbReference type="PANTHER" id="PTHR33993">
    <property type="entry name" value="GLYOXALASE-RELATED"/>
    <property type="match status" value="1"/>
</dbReference>
<reference evidence="2 3" key="1">
    <citation type="submission" date="2016-10" db="EMBL/GenBank/DDBJ databases">
        <title>Arsenicibacter rosenii gen. nov., sp. nov., an efficient arsenic-methylating bacterium isolated from an arsenic-contaminated paddy soil.</title>
        <authorList>
            <person name="Huang K."/>
        </authorList>
    </citation>
    <scope>NUCLEOTIDE SEQUENCE [LARGE SCALE GENOMIC DNA]</scope>
    <source>
        <strain evidence="2 3">SM-1</strain>
    </source>
</reference>
<dbReference type="InterPro" id="IPR052164">
    <property type="entry name" value="Anthracycline_SecMetBiosynth"/>
</dbReference>
<organism evidence="2 3">
    <name type="scientific">Arsenicibacter rosenii</name>
    <dbReference type="NCBI Taxonomy" id="1750698"/>
    <lineage>
        <taxon>Bacteria</taxon>
        <taxon>Pseudomonadati</taxon>
        <taxon>Bacteroidota</taxon>
        <taxon>Cytophagia</taxon>
        <taxon>Cytophagales</taxon>
        <taxon>Spirosomataceae</taxon>
        <taxon>Arsenicibacter</taxon>
    </lineage>
</organism>
<dbReference type="InterPro" id="IPR037523">
    <property type="entry name" value="VOC_core"/>
</dbReference>
<keyword evidence="3" id="KW-1185">Reference proteome</keyword>
<dbReference type="EMBL" id="MORL01000016">
    <property type="protein sequence ID" value="OIN57038.1"/>
    <property type="molecule type" value="Genomic_DNA"/>
</dbReference>
<comment type="caution">
    <text evidence="2">The sequence shown here is derived from an EMBL/GenBank/DDBJ whole genome shotgun (WGS) entry which is preliminary data.</text>
</comment>
<dbReference type="PROSITE" id="PS51819">
    <property type="entry name" value="VOC"/>
    <property type="match status" value="1"/>
</dbReference>
<dbReference type="OrthoDB" id="9799428at2"/>
<sequence>MKKVTGIGGIFFKSKDPKAATEWYQKHLGLDTNPYGATFAWYERPDSPQQAQTQWTPFPQDSGYFEKDYMINYRVENLEALVETLKNEGVTIVDAIETYSYGKFVHILDGEGNKVQLWQPID</sequence>
<gene>
    <name evidence="2" type="ORF">BLX24_22090</name>
</gene>
<dbReference type="SUPFAM" id="SSF54593">
    <property type="entry name" value="Glyoxalase/Bleomycin resistance protein/Dihydroxybiphenyl dioxygenase"/>
    <property type="match status" value="1"/>
</dbReference>
<protein>
    <submittedName>
        <fullName evidence="2">Glyoxalase</fullName>
    </submittedName>
</protein>
<dbReference type="Gene3D" id="3.10.180.10">
    <property type="entry name" value="2,3-Dihydroxybiphenyl 1,2-Dioxygenase, domain 1"/>
    <property type="match status" value="1"/>
</dbReference>
<name>A0A1S2VGL9_9BACT</name>
<dbReference type="InterPro" id="IPR004360">
    <property type="entry name" value="Glyas_Fos-R_dOase_dom"/>
</dbReference>
<dbReference type="InterPro" id="IPR029068">
    <property type="entry name" value="Glyas_Bleomycin-R_OHBP_Dase"/>
</dbReference>
<dbReference type="AlphaFoldDB" id="A0A1S2VGL9"/>